<evidence type="ECO:0000259" key="1">
    <source>
        <dbReference type="Pfam" id="PF03968"/>
    </source>
</evidence>
<evidence type="ECO:0000313" key="2">
    <source>
        <dbReference type="EMBL" id="CAO81597.1"/>
    </source>
</evidence>
<keyword evidence="3" id="KW-1185">Reference proteome</keyword>
<reference evidence="2 3" key="1">
    <citation type="journal article" date="2008" name="J. Bacteriol.">
        <title>'Candidatus Cloacamonas acidaminovorans': genome sequence reconstruction provides a first glimpse of a new bacterial division.</title>
        <authorList>
            <person name="Pelletier E."/>
            <person name="Kreimeyer A."/>
            <person name="Bocs S."/>
            <person name="Rouy Z."/>
            <person name="Gyapay G."/>
            <person name="Chouari R."/>
            <person name="Riviere D."/>
            <person name="Ganesan A."/>
            <person name="Daegelen P."/>
            <person name="Sghir A."/>
            <person name="Cohen G.N."/>
            <person name="Medigue C."/>
            <person name="Weissenbach J."/>
            <person name="Le Paslier D."/>
        </authorList>
    </citation>
    <scope>NUCLEOTIDE SEQUENCE [LARGE SCALE GENOMIC DNA]</scope>
    <source>
        <strain evidence="3">Evry</strain>
    </source>
</reference>
<name>B0VJE3_CLOAI</name>
<dbReference type="KEGG" id="caci:CLOAM1762"/>
<gene>
    <name evidence="2" type="ordered locus">CLOAM1762</name>
</gene>
<dbReference type="eggNOG" id="COG1934">
    <property type="taxonomic scope" value="Bacteria"/>
</dbReference>
<organism evidence="2 3">
    <name type="scientific">Cloacimonas acidaminovorans (strain Evry)</name>
    <dbReference type="NCBI Taxonomy" id="459349"/>
    <lineage>
        <taxon>Bacteria</taxon>
        <taxon>Pseudomonadati</taxon>
        <taxon>Candidatus Cloacimonadota</taxon>
        <taxon>Candidatus Cloacimonadia</taxon>
        <taxon>Candidatus Cloacimonadales</taxon>
        <taxon>Candidatus Cloacimonadaceae</taxon>
        <taxon>Candidatus Cloacimonas</taxon>
    </lineage>
</organism>
<dbReference type="EMBL" id="CU466930">
    <property type="protein sequence ID" value="CAO81597.1"/>
    <property type="molecule type" value="Genomic_DNA"/>
</dbReference>
<dbReference type="STRING" id="459349.CLOAM1762"/>
<proteinExistence type="predicted"/>
<sequence>MVKKGFVFFLLFLLLLPLFGKKKGEEEFRLIHSDKLFMTKMENEQALELNGNVHFFYGEVEFLCRNALILDKQKIARLSGNVIVKNDSLTLEADTLAYYRIPDLMNLGGRITATERTKEGIYRWIKSNFATYDKKNDILTTWSRVRGFDYQENARVKCGYAQWDRGKGYALLLDEPYITSGIEDTLAVAAEKMEYFEPERKLIATFNVQVERGEFHTTSDFLIYFLEEEKAIFTGEPKFISDFADAKATEFHLFMKERELVKAELIDSCHIDFAEERFKEKKNTVDADIVTMDFLDEQLRRFVAEGEVSYFYQQDETEKKDFMINSATGLYLQANFDEESKLQNMQMKTDIKGKYVFKK</sequence>
<dbReference type="OrthoDB" id="9805931at2"/>
<dbReference type="Gene3D" id="2.60.450.10">
    <property type="entry name" value="Lipopolysaccharide (LPS) transport protein A like domain"/>
    <property type="match status" value="2"/>
</dbReference>
<dbReference type="AlphaFoldDB" id="B0VJE3"/>
<protein>
    <recommendedName>
        <fullName evidence="1">Organic solvent tolerance-like N-terminal domain-containing protein</fullName>
    </recommendedName>
</protein>
<evidence type="ECO:0000313" key="3">
    <source>
        <dbReference type="Proteomes" id="UP000002019"/>
    </source>
</evidence>
<dbReference type="RefSeq" id="WP_015425455.1">
    <property type="nucleotide sequence ID" value="NC_020449.1"/>
</dbReference>
<feature type="domain" description="Organic solvent tolerance-like N-terminal" evidence="1">
    <location>
        <begin position="69"/>
        <end position="251"/>
    </location>
</feature>
<dbReference type="InterPro" id="IPR005653">
    <property type="entry name" value="OstA-like_N"/>
</dbReference>
<dbReference type="HOGENOM" id="CLU_770977_0_0_0"/>
<dbReference type="Pfam" id="PF03968">
    <property type="entry name" value="LptD_N"/>
    <property type="match status" value="1"/>
</dbReference>
<dbReference type="Proteomes" id="UP000002019">
    <property type="component" value="Chromosome"/>
</dbReference>
<accession>B0VJE3</accession>